<evidence type="ECO:0000313" key="16">
    <source>
        <dbReference type="Proteomes" id="UP000276029"/>
    </source>
</evidence>
<evidence type="ECO:0000313" key="15">
    <source>
        <dbReference type="Proteomes" id="UP000275727"/>
    </source>
</evidence>
<evidence type="ECO:0000256" key="1">
    <source>
        <dbReference type="ARBA" id="ARBA00009684"/>
    </source>
</evidence>
<gene>
    <name evidence="10 13" type="primary">ispE</name>
    <name evidence="14" type="ORF">DFR51_1622</name>
    <name evidence="13" type="ORF">SmB9_27240</name>
</gene>
<dbReference type="AlphaFoldDB" id="A0AAD1G1X4"/>
<dbReference type="EMBL" id="RBWX01000007">
    <property type="protein sequence ID" value="RKS92046.1"/>
    <property type="molecule type" value="Genomic_DNA"/>
</dbReference>
<evidence type="ECO:0000256" key="4">
    <source>
        <dbReference type="ARBA" id="ARBA00022679"/>
    </source>
</evidence>
<dbReference type="Gene3D" id="3.30.70.890">
    <property type="entry name" value="GHMP kinase, C-terminal domain"/>
    <property type="match status" value="1"/>
</dbReference>
<evidence type="ECO:0000256" key="7">
    <source>
        <dbReference type="ARBA" id="ARBA00022840"/>
    </source>
</evidence>
<comment type="catalytic activity">
    <reaction evidence="10">
        <text>4-CDP-2-C-methyl-D-erythritol + ATP = 4-CDP-2-C-methyl-D-erythritol 2-phosphate + ADP + H(+)</text>
        <dbReference type="Rhea" id="RHEA:18437"/>
        <dbReference type="ChEBI" id="CHEBI:15378"/>
        <dbReference type="ChEBI" id="CHEBI:30616"/>
        <dbReference type="ChEBI" id="CHEBI:57823"/>
        <dbReference type="ChEBI" id="CHEBI:57919"/>
        <dbReference type="ChEBI" id="CHEBI:456216"/>
        <dbReference type="EC" id="2.7.1.148"/>
    </reaction>
</comment>
<feature type="active site" evidence="10">
    <location>
        <position position="13"/>
    </location>
</feature>
<dbReference type="Pfam" id="PF08544">
    <property type="entry name" value="GHMP_kinases_C"/>
    <property type="match status" value="1"/>
</dbReference>
<dbReference type="InterPro" id="IPR020568">
    <property type="entry name" value="Ribosomal_Su5_D2-typ_SF"/>
</dbReference>
<dbReference type="GO" id="GO:0019288">
    <property type="term" value="P:isopentenyl diphosphate biosynthetic process, methylerythritol 4-phosphate pathway"/>
    <property type="evidence" value="ECO:0007669"/>
    <property type="project" value="UniProtKB-UniRule"/>
</dbReference>
<evidence type="ECO:0000256" key="2">
    <source>
        <dbReference type="ARBA" id="ARBA00012052"/>
    </source>
</evidence>
<dbReference type="SUPFAM" id="SSF55060">
    <property type="entry name" value="GHMP Kinase, C-terminal domain"/>
    <property type="match status" value="1"/>
</dbReference>
<evidence type="ECO:0000259" key="11">
    <source>
        <dbReference type="Pfam" id="PF00288"/>
    </source>
</evidence>
<feature type="binding site" evidence="10">
    <location>
        <begin position="98"/>
        <end position="108"/>
    </location>
    <ligand>
        <name>ATP</name>
        <dbReference type="ChEBI" id="CHEBI:30616"/>
    </ligand>
</feature>
<evidence type="ECO:0000256" key="5">
    <source>
        <dbReference type="ARBA" id="ARBA00022741"/>
    </source>
</evidence>
<keyword evidence="8 10" id="KW-0414">Isoprene biosynthesis</keyword>
<dbReference type="NCBIfam" id="TIGR00154">
    <property type="entry name" value="ispE"/>
    <property type="match status" value="1"/>
</dbReference>
<organism evidence="13 15">
    <name type="scientific">Sphingosinicella microcystinivorans</name>
    <dbReference type="NCBI Taxonomy" id="335406"/>
    <lineage>
        <taxon>Bacteria</taxon>
        <taxon>Pseudomonadati</taxon>
        <taxon>Pseudomonadota</taxon>
        <taxon>Alphaproteobacteria</taxon>
        <taxon>Sphingomonadales</taxon>
        <taxon>Sphingosinicellaceae</taxon>
        <taxon>Sphingosinicella</taxon>
    </lineage>
</organism>
<evidence type="ECO:0000313" key="13">
    <source>
        <dbReference type="EMBL" id="BBE35066.1"/>
    </source>
</evidence>
<dbReference type="HAMAP" id="MF_00061">
    <property type="entry name" value="IspE"/>
    <property type="match status" value="1"/>
</dbReference>
<comment type="pathway">
    <text evidence="10">Isoprenoid biosynthesis; isopentenyl diphosphate biosynthesis via DXP pathway; isopentenyl diphosphate from 1-deoxy-D-xylulose 5-phosphate: step 3/6.</text>
</comment>
<dbReference type="KEGG" id="smic:SmB9_27240"/>
<dbReference type="InterPro" id="IPR013750">
    <property type="entry name" value="GHMP_kinase_C_dom"/>
</dbReference>
<proteinExistence type="inferred from homology"/>
<dbReference type="GO" id="GO:0016114">
    <property type="term" value="P:terpenoid biosynthetic process"/>
    <property type="evidence" value="ECO:0007669"/>
    <property type="project" value="UniProtKB-UniRule"/>
</dbReference>
<comment type="similarity">
    <text evidence="1 10">Belongs to the GHMP kinase family. IspE subfamily.</text>
</comment>
<evidence type="ECO:0000256" key="10">
    <source>
        <dbReference type="HAMAP-Rule" id="MF_00061"/>
    </source>
</evidence>
<dbReference type="EMBL" id="AP018711">
    <property type="protein sequence ID" value="BBE35066.1"/>
    <property type="molecule type" value="Genomic_DNA"/>
</dbReference>
<dbReference type="GO" id="GO:0005524">
    <property type="term" value="F:ATP binding"/>
    <property type="evidence" value="ECO:0007669"/>
    <property type="project" value="UniProtKB-UniRule"/>
</dbReference>
<feature type="active site" evidence="10">
    <location>
        <position position="140"/>
    </location>
</feature>
<comment type="function">
    <text evidence="10">Catalyzes the phosphorylation of the position 2 hydroxy group of 4-diphosphocytidyl-2C-methyl-D-erythritol.</text>
</comment>
<dbReference type="RefSeq" id="WP_121048977.1">
    <property type="nucleotide sequence ID" value="NZ_AP018711.1"/>
</dbReference>
<dbReference type="InterPro" id="IPR014721">
    <property type="entry name" value="Ribsml_uS5_D2-typ_fold_subgr"/>
</dbReference>
<feature type="domain" description="GHMP kinase C-terminal" evidence="12">
    <location>
        <begin position="207"/>
        <end position="270"/>
    </location>
</feature>
<dbReference type="Proteomes" id="UP000275727">
    <property type="component" value="Chromosome"/>
</dbReference>
<dbReference type="NCBIfam" id="NF011202">
    <property type="entry name" value="PRK14608.1"/>
    <property type="match status" value="1"/>
</dbReference>
<evidence type="ECO:0000313" key="14">
    <source>
        <dbReference type="EMBL" id="RKS92046.1"/>
    </source>
</evidence>
<keyword evidence="4 10" id="KW-0808">Transferase</keyword>
<dbReference type="InterPro" id="IPR036554">
    <property type="entry name" value="GHMP_kinase_C_sf"/>
</dbReference>
<evidence type="ECO:0000259" key="12">
    <source>
        <dbReference type="Pfam" id="PF08544"/>
    </source>
</evidence>
<protein>
    <recommendedName>
        <fullName evidence="3 10">4-diphosphocytidyl-2-C-methyl-D-erythritol kinase</fullName>
        <shortName evidence="10">CMK</shortName>
        <ecNumber evidence="2 10">2.7.1.148</ecNumber>
    </recommendedName>
    <alternativeName>
        <fullName evidence="9 10">4-(cytidine-5'-diphospho)-2-C-methyl-D-erythritol kinase</fullName>
    </alternativeName>
</protein>
<dbReference type="Pfam" id="PF00288">
    <property type="entry name" value="GHMP_kinases_N"/>
    <property type="match status" value="1"/>
</dbReference>
<evidence type="ECO:0000256" key="3">
    <source>
        <dbReference type="ARBA" id="ARBA00017473"/>
    </source>
</evidence>
<dbReference type="InterPro" id="IPR004424">
    <property type="entry name" value="IspE"/>
</dbReference>
<reference evidence="13 15" key="1">
    <citation type="submission" date="2018-06" db="EMBL/GenBank/DDBJ databases">
        <title>Complete Genome Sequence of the Microcystin-Degrading Bacterium Sphingosinicella microcystinivorans Strain B-9.</title>
        <authorList>
            <person name="Jin H."/>
            <person name="Nishizawa T."/>
            <person name="Guo Y."/>
            <person name="Nishizawa A."/>
            <person name="Park H."/>
            <person name="Kato H."/>
            <person name="Tsuji K."/>
            <person name="Harada K."/>
        </authorList>
    </citation>
    <scope>NUCLEOTIDE SEQUENCE [LARGE SCALE GENOMIC DNA]</scope>
    <source>
        <strain evidence="13 15">B9</strain>
    </source>
</reference>
<dbReference type="InterPro" id="IPR006204">
    <property type="entry name" value="GHMP_kinase_N_dom"/>
</dbReference>
<dbReference type="PIRSF" id="PIRSF010376">
    <property type="entry name" value="IspE"/>
    <property type="match status" value="1"/>
</dbReference>
<evidence type="ECO:0000256" key="9">
    <source>
        <dbReference type="ARBA" id="ARBA00032554"/>
    </source>
</evidence>
<keyword evidence="5 10" id="KW-0547">Nucleotide-binding</keyword>
<dbReference type="Proteomes" id="UP000276029">
    <property type="component" value="Unassembled WGS sequence"/>
</dbReference>
<dbReference type="EC" id="2.7.1.148" evidence="2 10"/>
<dbReference type="SUPFAM" id="SSF54211">
    <property type="entry name" value="Ribosomal protein S5 domain 2-like"/>
    <property type="match status" value="1"/>
</dbReference>
<sequence length="282" mass="28872">MTGETAAETGWAKINLALHVRRRRADGYHDIETIFAFADFGDILSVRAADDVTLTIGGPFGEGLPADESNLVLRAARALAGAYGIETGAALMLDKRLPVASGIGGGSADAAAALRLLNRHWGIDADEKALCAIGTALGADIPACVGSRTQRGDGVGEQLRVLADDDVRGKAVLLVNPGTPLGTGPVFAAWDGADRGALAGGLPLAAARDGRNDLERPAISLCPVIGTVIAALEDRPGVAFTRMSGSGATCFALFEAEADAEAARAAIAAEHPGWWAAAGRLR</sequence>
<dbReference type="PANTHER" id="PTHR43527">
    <property type="entry name" value="4-DIPHOSPHOCYTIDYL-2-C-METHYL-D-ERYTHRITOL KINASE, CHLOROPLASTIC"/>
    <property type="match status" value="1"/>
</dbReference>
<evidence type="ECO:0000256" key="8">
    <source>
        <dbReference type="ARBA" id="ARBA00023229"/>
    </source>
</evidence>
<keyword evidence="7 10" id="KW-0067">ATP-binding</keyword>
<evidence type="ECO:0000256" key="6">
    <source>
        <dbReference type="ARBA" id="ARBA00022777"/>
    </source>
</evidence>
<dbReference type="PANTHER" id="PTHR43527:SF2">
    <property type="entry name" value="4-DIPHOSPHOCYTIDYL-2-C-METHYL-D-ERYTHRITOL KINASE, CHLOROPLASTIC"/>
    <property type="match status" value="1"/>
</dbReference>
<accession>A0AAD1G1X4</accession>
<dbReference type="Gene3D" id="3.30.230.10">
    <property type="match status" value="1"/>
</dbReference>
<reference evidence="14 16" key="2">
    <citation type="submission" date="2018-10" db="EMBL/GenBank/DDBJ databases">
        <title>Genomic Encyclopedia of Type Strains, Phase IV (KMG-IV): sequencing the most valuable type-strain genomes for metagenomic binning, comparative biology and taxonomic classification.</title>
        <authorList>
            <person name="Goeker M."/>
        </authorList>
    </citation>
    <scope>NUCLEOTIDE SEQUENCE [LARGE SCALE GENOMIC DNA]</scope>
    <source>
        <strain evidence="14 16">DSM 19791</strain>
    </source>
</reference>
<feature type="domain" description="GHMP kinase N-terminal" evidence="11">
    <location>
        <begin position="70"/>
        <end position="145"/>
    </location>
</feature>
<name>A0AAD1G1X4_SPHMI</name>
<keyword evidence="6 10" id="KW-0418">Kinase</keyword>
<keyword evidence="16" id="KW-1185">Reference proteome</keyword>
<dbReference type="GO" id="GO:0050515">
    <property type="term" value="F:4-(cytidine 5'-diphospho)-2-C-methyl-D-erythritol kinase activity"/>
    <property type="evidence" value="ECO:0007669"/>
    <property type="project" value="UniProtKB-UniRule"/>
</dbReference>